<dbReference type="OrthoDB" id="3473305at2759"/>
<feature type="domain" description="2EXR" evidence="1">
    <location>
        <begin position="5"/>
        <end position="96"/>
    </location>
</feature>
<reference evidence="2" key="1">
    <citation type="submission" date="2018-08" db="EMBL/GenBank/DDBJ databases">
        <title>Draft genome sequence of azole-resistant Aspergillus thermomutatus (Neosartorya pseudofischeri) strain HMR AF 39, isolated from a human nasal aspirate.</title>
        <authorList>
            <person name="Parent-Michaud M."/>
            <person name="Dufresne P.J."/>
            <person name="Fournier E."/>
            <person name="Martineau C."/>
            <person name="Moreira S."/>
            <person name="Perkins V."/>
            <person name="De Repentigny L."/>
            <person name="Dufresne S.F."/>
        </authorList>
    </citation>
    <scope>NUCLEOTIDE SEQUENCE [LARGE SCALE GENOMIC DNA]</scope>
    <source>
        <strain evidence="2">HMR AF 39</strain>
    </source>
</reference>
<dbReference type="RefSeq" id="XP_026615084.1">
    <property type="nucleotide sequence ID" value="XM_026761146.1"/>
</dbReference>
<dbReference type="InterPro" id="IPR045518">
    <property type="entry name" value="2EXR"/>
</dbReference>
<dbReference type="PANTHER" id="PTHR35910:SF1">
    <property type="entry name" value="2EXR DOMAIN-CONTAINING PROTEIN"/>
    <property type="match status" value="1"/>
</dbReference>
<keyword evidence="3" id="KW-1185">Reference proteome</keyword>
<gene>
    <name evidence="2" type="ORF">CDV56_107527</name>
</gene>
<dbReference type="Pfam" id="PF20150">
    <property type="entry name" value="2EXR"/>
    <property type="match status" value="1"/>
</dbReference>
<comment type="caution">
    <text evidence="2">The sequence shown here is derived from an EMBL/GenBank/DDBJ whole genome shotgun (WGS) entry which is preliminary data.</text>
</comment>
<proteinExistence type="predicted"/>
<organism evidence="2 3">
    <name type="scientific">Aspergillus thermomutatus</name>
    <name type="common">Neosartorya pseudofischeri</name>
    <dbReference type="NCBI Taxonomy" id="41047"/>
    <lineage>
        <taxon>Eukaryota</taxon>
        <taxon>Fungi</taxon>
        <taxon>Dikarya</taxon>
        <taxon>Ascomycota</taxon>
        <taxon>Pezizomycotina</taxon>
        <taxon>Eurotiomycetes</taxon>
        <taxon>Eurotiomycetidae</taxon>
        <taxon>Eurotiales</taxon>
        <taxon>Aspergillaceae</taxon>
        <taxon>Aspergillus</taxon>
        <taxon>Aspergillus subgen. Fumigati</taxon>
    </lineage>
</organism>
<accession>A0A397H7V7</accession>
<evidence type="ECO:0000313" key="3">
    <source>
        <dbReference type="Proteomes" id="UP000215305"/>
    </source>
</evidence>
<dbReference type="EMBL" id="NKHU02000078">
    <property type="protein sequence ID" value="RHZ57493.1"/>
    <property type="molecule type" value="Genomic_DNA"/>
</dbReference>
<evidence type="ECO:0000259" key="1">
    <source>
        <dbReference type="Pfam" id="PF20150"/>
    </source>
</evidence>
<protein>
    <recommendedName>
        <fullName evidence="1">2EXR domain-containing protein</fullName>
    </recommendedName>
</protein>
<dbReference type="PANTHER" id="PTHR35910">
    <property type="entry name" value="2EXR DOMAIN-CONTAINING PROTEIN"/>
    <property type="match status" value="1"/>
</dbReference>
<name>A0A397H7V7_ASPTH</name>
<sequence>MSANFHFFPLLPPEIRIYIWKLSLPTHRVIRITCDRGIKPTSRRYARGFRADHPNPAQLKVNREAREETLRLFVPYFRTAVSPHACIYLAPEQDTVHLPEAVLAYLGAAERNALQRVIIEVHDFLLFEAYGMEDLGCMQGLKEVDLVVSQLPMTSYRMANQQQLDDEYIVDVLQDAFEEYTRTHPQWKIPQVRVLSTLGKQMGSFTIDLGDVDMLWRQ</sequence>
<dbReference type="Proteomes" id="UP000215305">
    <property type="component" value="Unassembled WGS sequence"/>
</dbReference>
<evidence type="ECO:0000313" key="2">
    <source>
        <dbReference type="EMBL" id="RHZ57493.1"/>
    </source>
</evidence>
<dbReference type="VEuPathDB" id="FungiDB:CDV56_107527"/>
<dbReference type="AlphaFoldDB" id="A0A397H7V7"/>
<dbReference type="GeneID" id="38129501"/>